<keyword evidence="3" id="KW-1185">Reference proteome</keyword>
<feature type="transmembrane region" description="Helical" evidence="1">
    <location>
        <begin position="152"/>
        <end position="173"/>
    </location>
</feature>
<dbReference type="Pfam" id="PF17197">
    <property type="entry name" value="DUF5134"/>
    <property type="match status" value="1"/>
</dbReference>
<dbReference type="EMBL" id="JAAXOP010000017">
    <property type="protein sequence ID" value="NKY53319.1"/>
    <property type="molecule type" value="Genomic_DNA"/>
</dbReference>
<dbReference type="AlphaFoldDB" id="A0A846Y995"/>
<protein>
    <submittedName>
        <fullName evidence="2">DUF5134 domain-containing protein</fullName>
    </submittedName>
</protein>
<name>A0A846Y995_9NOCA</name>
<gene>
    <name evidence="2" type="ORF">HGA08_24275</name>
</gene>
<keyword evidence="1" id="KW-0812">Transmembrane</keyword>
<evidence type="ECO:0000313" key="2">
    <source>
        <dbReference type="EMBL" id="NKY53319.1"/>
    </source>
</evidence>
<comment type="caution">
    <text evidence="2">The sequence shown here is derived from an EMBL/GenBank/DDBJ whole genome shotgun (WGS) entry which is preliminary data.</text>
</comment>
<sequence length="216" mass="22426">MGSLITEYPVLRWTVAVAFGVAAVIVLARHVRAPVGDGTCDDGTCDATAADRESDAAHLMMCLVMIAMLVFPTAAAPGALRGVLIAMVVVYAGLLVTRIPAWRPVLATSREPRTGPGSGVRAPALIYHLVAAGAMLWVMSGHRHGAEPVQHAPAVLVAILAALFVLDAIGLVVPRTRRILRHGLSHPPGPPDALGPVPHVVMDLGTAYMLIAAVAG</sequence>
<keyword evidence="1" id="KW-0472">Membrane</keyword>
<evidence type="ECO:0000256" key="1">
    <source>
        <dbReference type="SAM" id="Phobius"/>
    </source>
</evidence>
<keyword evidence="1" id="KW-1133">Transmembrane helix</keyword>
<dbReference type="Proteomes" id="UP000565711">
    <property type="component" value="Unassembled WGS sequence"/>
</dbReference>
<feature type="transmembrane region" description="Helical" evidence="1">
    <location>
        <begin position="12"/>
        <end position="28"/>
    </location>
</feature>
<evidence type="ECO:0000313" key="3">
    <source>
        <dbReference type="Proteomes" id="UP000565711"/>
    </source>
</evidence>
<feature type="transmembrane region" description="Helical" evidence="1">
    <location>
        <begin position="82"/>
        <end position="101"/>
    </location>
</feature>
<organism evidence="2 3">
    <name type="scientific">Nocardia vermiculata</name>
    <dbReference type="NCBI Taxonomy" id="257274"/>
    <lineage>
        <taxon>Bacteria</taxon>
        <taxon>Bacillati</taxon>
        <taxon>Actinomycetota</taxon>
        <taxon>Actinomycetes</taxon>
        <taxon>Mycobacteriales</taxon>
        <taxon>Nocardiaceae</taxon>
        <taxon>Nocardia</taxon>
    </lineage>
</organism>
<dbReference type="RefSeq" id="WP_067881222.1">
    <property type="nucleotide sequence ID" value="NZ_JAAXOP010000017.1"/>
</dbReference>
<feature type="transmembrane region" description="Helical" evidence="1">
    <location>
        <begin position="56"/>
        <end position="76"/>
    </location>
</feature>
<proteinExistence type="predicted"/>
<dbReference type="InterPro" id="IPR033458">
    <property type="entry name" value="DUF5134"/>
</dbReference>
<feature type="transmembrane region" description="Helical" evidence="1">
    <location>
        <begin position="122"/>
        <end position="140"/>
    </location>
</feature>
<accession>A0A846Y995</accession>
<reference evidence="2 3" key="1">
    <citation type="submission" date="2020-04" db="EMBL/GenBank/DDBJ databases">
        <title>MicrobeNet Type strains.</title>
        <authorList>
            <person name="Nicholson A.C."/>
        </authorList>
    </citation>
    <scope>NUCLEOTIDE SEQUENCE [LARGE SCALE GENOMIC DNA]</scope>
    <source>
        <strain evidence="2 3">JCM 12354</strain>
    </source>
</reference>